<keyword evidence="1" id="KW-0812">Transmembrane</keyword>
<evidence type="ECO:0000256" key="1">
    <source>
        <dbReference type="SAM" id="Phobius"/>
    </source>
</evidence>
<dbReference type="EMBL" id="LAZR01019596">
    <property type="protein sequence ID" value="KKL91968.1"/>
    <property type="molecule type" value="Genomic_DNA"/>
</dbReference>
<organism evidence="2">
    <name type="scientific">marine sediment metagenome</name>
    <dbReference type="NCBI Taxonomy" id="412755"/>
    <lineage>
        <taxon>unclassified sequences</taxon>
        <taxon>metagenomes</taxon>
        <taxon>ecological metagenomes</taxon>
    </lineage>
</organism>
<feature type="transmembrane region" description="Helical" evidence="1">
    <location>
        <begin position="15"/>
        <end position="41"/>
    </location>
</feature>
<protein>
    <submittedName>
        <fullName evidence="2">Uncharacterized protein</fullName>
    </submittedName>
</protein>
<accession>A0A0F9G048</accession>
<comment type="caution">
    <text evidence="2">The sequence shown here is derived from an EMBL/GenBank/DDBJ whole genome shotgun (WGS) entry which is preliminary data.</text>
</comment>
<reference evidence="2" key="1">
    <citation type="journal article" date="2015" name="Nature">
        <title>Complex archaea that bridge the gap between prokaryotes and eukaryotes.</title>
        <authorList>
            <person name="Spang A."/>
            <person name="Saw J.H."/>
            <person name="Jorgensen S.L."/>
            <person name="Zaremba-Niedzwiedzka K."/>
            <person name="Martijn J."/>
            <person name="Lind A.E."/>
            <person name="van Eijk R."/>
            <person name="Schleper C."/>
            <person name="Guy L."/>
            <person name="Ettema T.J."/>
        </authorList>
    </citation>
    <scope>NUCLEOTIDE SEQUENCE</scope>
</reference>
<keyword evidence="1" id="KW-1133">Transmembrane helix</keyword>
<name>A0A0F9G048_9ZZZZ</name>
<sequence length="76" mass="8563">NDFHSCFSDSLTCGVFGLAITLTLMRRVFLPFIMAGILVYLSGLDFETEQFSIGIGPRKFENVSSGHWDLFLRVVE</sequence>
<proteinExistence type="predicted"/>
<feature type="non-terminal residue" evidence="2">
    <location>
        <position position="1"/>
    </location>
</feature>
<gene>
    <name evidence="2" type="ORF">LCGC14_1889410</name>
</gene>
<evidence type="ECO:0000313" key="2">
    <source>
        <dbReference type="EMBL" id="KKL91968.1"/>
    </source>
</evidence>
<dbReference type="AlphaFoldDB" id="A0A0F9G048"/>
<keyword evidence="1" id="KW-0472">Membrane</keyword>